<dbReference type="EMBL" id="GFPF01001710">
    <property type="protein sequence ID" value="MAA12856.1"/>
    <property type="molecule type" value="Transcribed_RNA"/>
</dbReference>
<dbReference type="AlphaFoldDB" id="A0A224Y5M1"/>
<name>A0A224Y5M1_9ACAR</name>
<reference evidence="1" key="1">
    <citation type="journal article" date="2017" name="Parasit. Vectors">
        <title>Sialotranscriptomics of Rhipicephalus zambeziensis reveals intricate expression profiles of secretory proteins and suggests tight temporal transcriptional regulation during blood-feeding.</title>
        <authorList>
            <person name="de Castro M.H."/>
            <person name="de Klerk D."/>
            <person name="Pienaar R."/>
            <person name="Rees D.J.G."/>
            <person name="Mans B.J."/>
        </authorList>
    </citation>
    <scope>NUCLEOTIDE SEQUENCE</scope>
    <source>
        <tissue evidence="1">Salivary glands</tissue>
    </source>
</reference>
<organism evidence="1">
    <name type="scientific">Rhipicephalus zambeziensis</name>
    <dbReference type="NCBI Taxonomy" id="60191"/>
    <lineage>
        <taxon>Eukaryota</taxon>
        <taxon>Metazoa</taxon>
        <taxon>Ecdysozoa</taxon>
        <taxon>Arthropoda</taxon>
        <taxon>Chelicerata</taxon>
        <taxon>Arachnida</taxon>
        <taxon>Acari</taxon>
        <taxon>Parasitiformes</taxon>
        <taxon>Ixodida</taxon>
        <taxon>Ixodoidea</taxon>
        <taxon>Ixodidae</taxon>
        <taxon>Rhipicephalinae</taxon>
        <taxon>Rhipicephalus</taxon>
        <taxon>Rhipicephalus</taxon>
    </lineage>
</organism>
<sequence>MSTEKQEVNRIADDDGSYSANQYQEKKKGITCSRVTKGLNFYRTLVNCRRSCYKGMPLCQKMKKQLRICTCSIFFPTVSHKSTQFEQIDQAQTPTKKNANTYTVRIYNLFLHKSKLSHSDALPGLRDIASMQPLLKQCLN</sequence>
<evidence type="ECO:0000313" key="1">
    <source>
        <dbReference type="EMBL" id="MAA12856.1"/>
    </source>
</evidence>
<proteinExistence type="predicted"/>
<protein>
    <submittedName>
        <fullName evidence="1">Uncharacterized protein</fullName>
    </submittedName>
</protein>
<accession>A0A224Y5M1</accession>